<dbReference type="Proteomes" id="UP000193781">
    <property type="component" value="Unassembled WGS sequence"/>
</dbReference>
<protein>
    <submittedName>
        <fullName evidence="2">Triacylglycerol lipase</fullName>
    </submittedName>
</protein>
<dbReference type="GO" id="GO:0016042">
    <property type="term" value="P:lipid catabolic process"/>
    <property type="evidence" value="ECO:0007669"/>
    <property type="project" value="InterPro"/>
</dbReference>
<keyword evidence="3" id="KW-1185">Reference proteome</keyword>
<sequence length="433" mass="46511">MTASRQPAGRYPDWSGLPGGAIAPPHPKNDPFYSYTGHPPLPDILPGTVLKTRSVRYHILGLPTVLETTQLLYRSTSQTRNPTVNVTSVIQPLELRDKTKVISYQSAYDSLKQDDEPSYAISGGHPTLGGVVPNVELGVFGPFLAEGYTVIVPDTEGQRADFAAGPEYGMNTLDSIRAAFNSSAIGSDAKVAMLGYSGGALATEWAAEFAPTYAPDVNKHLIGAAIGGVLVHPAHNLHYVEGSLSWAGVMPMALVGIARAFQIDFRRYLSDRGVQIYNDMQTASIVDVLGLRYADLKWEQLAKPEYPTPESIPLYVTCANQLIMGTGGTPTIPLFIGQGAGGELEGTPGNQPGIGAGDGVMIAGDVRTLARDYCAKGTAVHYEEYDLLSHVWSLMLWLPNSIAWIKQRFANLPPPQNCSSIQQGNPIKPIPVP</sequence>
<accession>A0A1X2A131</accession>
<dbReference type="SUPFAM" id="SSF53474">
    <property type="entry name" value="alpha/beta-Hydrolases"/>
    <property type="match status" value="1"/>
</dbReference>
<dbReference type="GO" id="GO:0004806">
    <property type="term" value="F:triacylglycerol lipase activity"/>
    <property type="evidence" value="ECO:0007669"/>
    <property type="project" value="InterPro"/>
</dbReference>
<dbReference type="PANTHER" id="PTHR34853">
    <property type="match status" value="1"/>
</dbReference>
<dbReference type="Gene3D" id="1.10.260.130">
    <property type="match status" value="1"/>
</dbReference>
<feature type="region of interest" description="Disordered" evidence="1">
    <location>
        <begin position="1"/>
        <end position="31"/>
    </location>
</feature>
<dbReference type="RefSeq" id="WP_046185690.1">
    <property type="nucleotide sequence ID" value="NZ_JACKSS010000024.1"/>
</dbReference>
<proteinExistence type="predicted"/>
<gene>
    <name evidence="2" type="ORF">AWC17_23380</name>
</gene>
<dbReference type="OrthoDB" id="9798122at2"/>
<evidence type="ECO:0000313" key="2">
    <source>
        <dbReference type="EMBL" id="ORW34764.1"/>
    </source>
</evidence>
<dbReference type="STRING" id="244292.ABW17_26845"/>
<organism evidence="2 3">
    <name type="scientific">Mycobacterium nebraskense</name>
    <dbReference type="NCBI Taxonomy" id="244292"/>
    <lineage>
        <taxon>Bacteria</taxon>
        <taxon>Bacillati</taxon>
        <taxon>Actinomycetota</taxon>
        <taxon>Actinomycetes</taxon>
        <taxon>Mycobacteriales</taxon>
        <taxon>Mycobacteriaceae</taxon>
        <taxon>Mycobacterium</taxon>
    </lineage>
</organism>
<dbReference type="Gene3D" id="3.40.50.1820">
    <property type="entry name" value="alpha/beta hydrolase"/>
    <property type="match status" value="1"/>
</dbReference>
<dbReference type="InterPro" id="IPR029058">
    <property type="entry name" value="AB_hydrolase_fold"/>
</dbReference>
<reference evidence="2 3" key="1">
    <citation type="submission" date="2016-01" db="EMBL/GenBank/DDBJ databases">
        <title>The new phylogeny of the genus Mycobacterium.</title>
        <authorList>
            <person name="Tarcisio F."/>
            <person name="Conor M."/>
            <person name="Antonella G."/>
            <person name="Elisabetta G."/>
            <person name="Giulia F.S."/>
            <person name="Sara T."/>
            <person name="Anna F."/>
            <person name="Clotilde B."/>
            <person name="Roberto B."/>
            <person name="Veronica D.S."/>
            <person name="Fabio R."/>
            <person name="Monica P."/>
            <person name="Olivier J."/>
            <person name="Enrico T."/>
            <person name="Nicola S."/>
        </authorList>
    </citation>
    <scope>NUCLEOTIDE SEQUENCE [LARGE SCALE GENOMIC DNA]</scope>
    <source>
        <strain evidence="2 3">DSM 44803</strain>
    </source>
</reference>
<dbReference type="AlphaFoldDB" id="A0A1X2A131"/>
<name>A0A1X2A131_9MYCO</name>
<comment type="caution">
    <text evidence="2">The sequence shown here is derived from an EMBL/GenBank/DDBJ whole genome shotgun (WGS) entry which is preliminary data.</text>
</comment>
<dbReference type="InterPro" id="IPR005152">
    <property type="entry name" value="Lipase_secreted"/>
</dbReference>
<dbReference type="Pfam" id="PF03583">
    <property type="entry name" value="LIP"/>
    <property type="match status" value="2"/>
</dbReference>
<dbReference type="PIRSF" id="PIRSF029171">
    <property type="entry name" value="Esterase_LipA"/>
    <property type="match status" value="1"/>
</dbReference>
<evidence type="ECO:0000256" key="1">
    <source>
        <dbReference type="SAM" id="MobiDB-lite"/>
    </source>
</evidence>
<dbReference type="EMBL" id="LQPH01000016">
    <property type="protein sequence ID" value="ORW34764.1"/>
    <property type="molecule type" value="Genomic_DNA"/>
</dbReference>
<dbReference type="PANTHER" id="PTHR34853:SF1">
    <property type="entry name" value="LIPASE 5"/>
    <property type="match status" value="1"/>
</dbReference>
<evidence type="ECO:0000313" key="3">
    <source>
        <dbReference type="Proteomes" id="UP000193781"/>
    </source>
</evidence>